<proteinExistence type="predicted"/>
<name>A0A8J2JUD1_9HEXA</name>
<dbReference type="Proteomes" id="UP000708208">
    <property type="component" value="Unassembled WGS sequence"/>
</dbReference>
<accession>A0A8J2JUD1</accession>
<comment type="caution">
    <text evidence="2">The sequence shown here is derived from an EMBL/GenBank/DDBJ whole genome shotgun (WGS) entry which is preliminary data.</text>
</comment>
<sequence length="231" mass="26211">MSFAVVVFLKTKEVEAVPKTWLLEDDGKTYCFWPNFKKIQEVYDAAQSEGQPDRKNWKRFAVSCFEEFDSYDLAVQEIGYYLEHSDYEAKKSVKRSIPQRSTENDSRRCISPAESSSTDESPSEVVKKFTFAPVESQFPHDKVLSRTTLAPPRPPTPVASTSSKFISTDVDRNQKPVSISPRANVTSGNENSVRNDPQPIVNIQPILAEIRGNNVFKNIITIVEDFIRNII</sequence>
<protein>
    <submittedName>
        <fullName evidence="2">Uncharacterized protein</fullName>
    </submittedName>
</protein>
<evidence type="ECO:0000313" key="2">
    <source>
        <dbReference type="EMBL" id="CAG7725443.1"/>
    </source>
</evidence>
<feature type="region of interest" description="Disordered" evidence="1">
    <location>
        <begin position="169"/>
        <end position="193"/>
    </location>
</feature>
<feature type="region of interest" description="Disordered" evidence="1">
    <location>
        <begin position="92"/>
        <end position="124"/>
    </location>
</feature>
<dbReference type="OrthoDB" id="7701050at2759"/>
<gene>
    <name evidence="2" type="ORF">AFUS01_LOCUS14400</name>
</gene>
<keyword evidence="3" id="KW-1185">Reference proteome</keyword>
<reference evidence="2" key="1">
    <citation type="submission" date="2021-06" db="EMBL/GenBank/DDBJ databases">
        <authorList>
            <person name="Hodson N. C."/>
            <person name="Mongue J. A."/>
            <person name="Jaron S. K."/>
        </authorList>
    </citation>
    <scope>NUCLEOTIDE SEQUENCE</scope>
</reference>
<organism evidence="2 3">
    <name type="scientific">Allacma fusca</name>
    <dbReference type="NCBI Taxonomy" id="39272"/>
    <lineage>
        <taxon>Eukaryota</taxon>
        <taxon>Metazoa</taxon>
        <taxon>Ecdysozoa</taxon>
        <taxon>Arthropoda</taxon>
        <taxon>Hexapoda</taxon>
        <taxon>Collembola</taxon>
        <taxon>Symphypleona</taxon>
        <taxon>Sminthuridae</taxon>
        <taxon>Allacma</taxon>
    </lineage>
</organism>
<feature type="compositionally biased region" description="Polar residues" evidence="1">
    <location>
        <begin position="175"/>
        <end position="193"/>
    </location>
</feature>
<evidence type="ECO:0000256" key="1">
    <source>
        <dbReference type="SAM" id="MobiDB-lite"/>
    </source>
</evidence>
<evidence type="ECO:0000313" key="3">
    <source>
        <dbReference type="Proteomes" id="UP000708208"/>
    </source>
</evidence>
<dbReference type="EMBL" id="CAJVCH010122042">
    <property type="protein sequence ID" value="CAG7725443.1"/>
    <property type="molecule type" value="Genomic_DNA"/>
</dbReference>
<dbReference type="AlphaFoldDB" id="A0A8J2JUD1"/>